<dbReference type="STRING" id="1123500.GCA_000420365_01082"/>
<comment type="caution">
    <text evidence="4">The sequence shown here is derived from an EMBL/GenBank/DDBJ whole genome shotgun (WGS) entry which is preliminary data.</text>
</comment>
<dbReference type="GO" id="GO:0005737">
    <property type="term" value="C:cytoplasm"/>
    <property type="evidence" value="ECO:0007669"/>
    <property type="project" value="TreeGrafter"/>
</dbReference>
<comment type="similarity">
    <text evidence="1">Belongs to the IMPACT family.</text>
</comment>
<dbReference type="InterPro" id="IPR020568">
    <property type="entry name" value="Ribosomal_Su5_D2-typ_SF"/>
</dbReference>
<dbReference type="FunCoup" id="A0A0R2FTG1">
    <property type="interactions" value="30"/>
</dbReference>
<dbReference type="OrthoDB" id="9813771at2"/>
<evidence type="ECO:0000259" key="3">
    <source>
        <dbReference type="Pfam" id="PF09186"/>
    </source>
</evidence>
<feature type="domain" description="UPF0029" evidence="3">
    <location>
        <begin position="142"/>
        <end position="197"/>
    </location>
</feature>
<evidence type="ECO:0000313" key="4">
    <source>
        <dbReference type="EMBL" id="KRN31665.1"/>
    </source>
</evidence>
<dbReference type="InterPro" id="IPR023582">
    <property type="entry name" value="Impact"/>
</dbReference>
<dbReference type="InterPro" id="IPR036956">
    <property type="entry name" value="Impact_N_sf"/>
</dbReference>
<dbReference type="PROSITE" id="PS00910">
    <property type="entry name" value="UPF0029"/>
    <property type="match status" value="1"/>
</dbReference>
<dbReference type="SUPFAM" id="SSF54211">
    <property type="entry name" value="Ribosomal protein S5 domain 2-like"/>
    <property type="match status" value="1"/>
</dbReference>
<dbReference type="NCBIfam" id="TIGR00257">
    <property type="entry name" value="IMPACT_YIGZ"/>
    <property type="match status" value="1"/>
</dbReference>
<dbReference type="eggNOG" id="COG1739">
    <property type="taxonomic scope" value="Bacteria"/>
</dbReference>
<dbReference type="RefSeq" id="WP_022791829.1">
    <property type="nucleotide sequence ID" value="NZ_ATUU01000003.1"/>
</dbReference>
<organism evidence="4 5">
    <name type="scientific">Weissella halotolerans DSM 20190</name>
    <dbReference type="NCBI Taxonomy" id="1123500"/>
    <lineage>
        <taxon>Bacteria</taxon>
        <taxon>Bacillati</taxon>
        <taxon>Bacillota</taxon>
        <taxon>Bacilli</taxon>
        <taxon>Lactobacillales</taxon>
        <taxon>Lactobacillaceae</taxon>
        <taxon>Weissella</taxon>
    </lineage>
</organism>
<dbReference type="InterPro" id="IPR015796">
    <property type="entry name" value="Impact_YigZ-like"/>
</dbReference>
<dbReference type="Pfam" id="PF01205">
    <property type="entry name" value="Impact_N"/>
    <property type="match status" value="1"/>
</dbReference>
<dbReference type="PANTHER" id="PTHR16301">
    <property type="entry name" value="IMPACT-RELATED"/>
    <property type="match status" value="1"/>
</dbReference>
<feature type="domain" description="Impact N-terminal" evidence="2">
    <location>
        <begin position="21"/>
        <end position="124"/>
    </location>
</feature>
<dbReference type="AlphaFoldDB" id="A0A0R2FTG1"/>
<dbReference type="InterPro" id="IPR020569">
    <property type="entry name" value="UPF0029_Impact_CS"/>
</dbReference>
<name>A0A0R2FTG1_9LACO</name>
<dbReference type="EMBL" id="JQAX01000003">
    <property type="protein sequence ID" value="KRN31665.1"/>
    <property type="molecule type" value="Genomic_DNA"/>
</dbReference>
<evidence type="ECO:0000313" key="5">
    <source>
        <dbReference type="Proteomes" id="UP000051296"/>
    </source>
</evidence>
<proteinExistence type="inferred from homology"/>
<accession>A0A0R2FTG1</accession>
<dbReference type="GO" id="GO:0006446">
    <property type="term" value="P:regulation of translational initiation"/>
    <property type="evidence" value="ECO:0007669"/>
    <property type="project" value="TreeGrafter"/>
</dbReference>
<evidence type="ECO:0000259" key="2">
    <source>
        <dbReference type="Pfam" id="PF01205"/>
    </source>
</evidence>
<dbReference type="InterPro" id="IPR001498">
    <property type="entry name" value="Impact_N"/>
</dbReference>
<keyword evidence="5" id="KW-1185">Reference proteome</keyword>
<sequence>MEQEPYITLANHQGRYEQTIKKSRFILDIARIQDEGAATDYIEAIRKQERRATHHVWAYLIGDDSRTQRYSDDGEPAGTAGVPMLEVLKNNHLHDVVAVVTRYFGGIKLGAGGLIRAYAGTVADGLTTLPLVERQQRRLVKLTVDYKHYDVLKNWLLHANIKSIQTQFDVMVTIEIAIPDRLLGQVEQALNDSTAGQGRLTVESYMDVELPVVGNIHSQTMSLK</sequence>
<gene>
    <name evidence="4" type="ORF">IV68_GL000918</name>
</gene>
<dbReference type="SUPFAM" id="SSF54980">
    <property type="entry name" value="EF-G C-terminal domain-like"/>
    <property type="match status" value="1"/>
</dbReference>
<evidence type="ECO:0000256" key="1">
    <source>
        <dbReference type="ARBA" id="ARBA00007665"/>
    </source>
</evidence>
<dbReference type="InterPro" id="IPR015269">
    <property type="entry name" value="UPF0029_Impact_C"/>
</dbReference>
<protein>
    <submittedName>
        <fullName evidence="4">YvyE</fullName>
    </submittedName>
</protein>
<dbReference type="Gene3D" id="3.30.230.30">
    <property type="entry name" value="Impact, N-terminal domain"/>
    <property type="match status" value="1"/>
</dbReference>
<dbReference type="Pfam" id="PF09186">
    <property type="entry name" value="DUF1949"/>
    <property type="match status" value="1"/>
</dbReference>
<dbReference type="PATRIC" id="fig|1123500.6.peg.924"/>
<reference evidence="4 5" key="1">
    <citation type="journal article" date="2015" name="Genome Announc.">
        <title>Expanding the biotechnology potential of lactobacilli through comparative genomics of 213 strains and associated genera.</title>
        <authorList>
            <person name="Sun Z."/>
            <person name="Harris H.M."/>
            <person name="McCann A."/>
            <person name="Guo C."/>
            <person name="Argimon S."/>
            <person name="Zhang W."/>
            <person name="Yang X."/>
            <person name="Jeffery I.B."/>
            <person name="Cooney J.C."/>
            <person name="Kagawa T.F."/>
            <person name="Liu W."/>
            <person name="Song Y."/>
            <person name="Salvetti E."/>
            <person name="Wrobel A."/>
            <person name="Rasinkangas P."/>
            <person name="Parkhill J."/>
            <person name="Rea M.C."/>
            <person name="O'Sullivan O."/>
            <person name="Ritari J."/>
            <person name="Douillard F.P."/>
            <person name="Paul Ross R."/>
            <person name="Yang R."/>
            <person name="Briner A.E."/>
            <person name="Felis G.E."/>
            <person name="de Vos W.M."/>
            <person name="Barrangou R."/>
            <person name="Klaenhammer T.R."/>
            <person name="Caufield P.W."/>
            <person name="Cui Y."/>
            <person name="Zhang H."/>
            <person name="O'Toole P.W."/>
        </authorList>
    </citation>
    <scope>NUCLEOTIDE SEQUENCE [LARGE SCALE GENOMIC DNA]</scope>
    <source>
        <strain evidence="4 5">DSM 20190</strain>
    </source>
</reference>
<dbReference type="Proteomes" id="UP000051296">
    <property type="component" value="Unassembled WGS sequence"/>
</dbReference>
<dbReference type="PANTHER" id="PTHR16301:SF20">
    <property type="entry name" value="IMPACT FAMILY MEMBER YIGZ"/>
    <property type="match status" value="1"/>
</dbReference>
<dbReference type="Gene3D" id="3.30.70.240">
    <property type="match status" value="1"/>
</dbReference>
<dbReference type="InParanoid" id="A0A0R2FTG1"/>
<dbReference type="InterPro" id="IPR035647">
    <property type="entry name" value="EFG_III/V"/>
</dbReference>